<feature type="repeat" description="PPR" evidence="3">
    <location>
        <begin position="294"/>
        <end position="328"/>
    </location>
</feature>
<name>A0AAE1R4P1_9SOLA</name>
<sequence>MRCTIIYTSQQAPLTTTLHHHYHGLHYSSAAAASILNPDSRSPLSAKDKSRAALTLLKSESNPTRILEICRAASLTPESHLDRIAYSKAISKLKDLNHFSGICTFLQESTTRPDLKSERVISHFIVLYGQAGLVDEAMKTFEEMEGKLGISRTEKTLNSLLFACVLGKDYALMKRVFIEFPKRYDLVPNLDTYNVVIKGFCESGSSSSVYSILDEMSRKNVKPNAETFGNCITGFYKEEKYEDVGKILEMMKEYNMAPGISTYNIRIQSLCKLKKSGEAKALLDGILSRGLKANHVTYGHLILGFCREGNFEEAKNMFNKMVNSGLKPDAECYFTLVYYLCQGRDFEAALKIYKKCLADGRVPNFSTMKSLVEGLASISKVDEAREVIAQVKEKISRNVEKWDEIEEALPK</sequence>
<dbReference type="SUPFAM" id="SSF48452">
    <property type="entry name" value="TPR-like"/>
    <property type="match status" value="1"/>
</dbReference>
<dbReference type="Pfam" id="PF13041">
    <property type="entry name" value="PPR_2"/>
    <property type="match status" value="2"/>
</dbReference>
<accession>A0AAE1R4P1</accession>
<proteinExistence type="inferred from homology"/>
<evidence type="ECO:0000256" key="1">
    <source>
        <dbReference type="ARBA" id="ARBA00007626"/>
    </source>
</evidence>
<dbReference type="AlphaFoldDB" id="A0AAE1R4P1"/>
<comment type="similarity">
    <text evidence="1">Belongs to the PPR family. P subfamily.</text>
</comment>
<dbReference type="PANTHER" id="PTHR47939">
    <property type="entry name" value="MEMBRANE-ASSOCIATED SALT-INDUCIBLE PROTEIN-LIKE"/>
    <property type="match status" value="1"/>
</dbReference>
<evidence type="ECO:0000256" key="3">
    <source>
        <dbReference type="PROSITE-ProRule" id="PRU00708"/>
    </source>
</evidence>
<dbReference type="Pfam" id="PF01535">
    <property type="entry name" value="PPR"/>
    <property type="match status" value="2"/>
</dbReference>
<dbReference type="EMBL" id="JAVYJV010000019">
    <property type="protein sequence ID" value="KAK4345013.1"/>
    <property type="molecule type" value="Genomic_DNA"/>
</dbReference>
<feature type="repeat" description="PPR" evidence="3">
    <location>
        <begin position="329"/>
        <end position="363"/>
    </location>
</feature>
<dbReference type="PANTHER" id="PTHR47939:SF9">
    <property type="entry name" value="(WILD MALAYSIAN BANANA) HYPOTHETICAL PROTEIN"/>
    <property type="match status" value="1"/>
</dbReference>
<dbReference type="InterPro" id="IPR050667">
    <property type="entry name" value="PPR-containing_protein"/>
</dbReference>
<reference evidence="4" key="1">
    <citation type="submission" date="2023-12" db="EMBL/GenBank/DDBJ databases">
        <title>Genome assembly of Anisodus tanguticus.</title>
        <authorList>
            <person name="Wang Y.-J."/>
        </authorList>
    </citation>
    <scope>NUCLEOTIDE SEQUENCE</scope>
    <source>
        <strain evidence="4">KB-2021</strain>
        <tissue evidence="4">Leaf</tissue>
    </source>
</reference>
<evidence type="ECO:0000256" key="2">
    <source>
        <dbReference type="ARBA" id="ARBA00022737"/>
    </source>
</evidence>
<evidence type="ECO:0008006" key="6">
    <source>
        <dbReference type="Google" id="ProtNLM"/>
    </source>
</evidence>
<feature type="repeat" description="PPR" evidence="3">
    <location>
        <begin position="259"/>
        <end position="293"/>
    </location>
</feature>
<feature type="repeat" description="PPR" evidence="3">
    <location>
        <begin position="189"/>
        <end position="223"/>
    </location>
</feature>
<evidence type="ECO:0000313" key="4">
    <source>
        <dbReference type="EMBL" id="KAK4345013.1"/>
    </source>
</evidence>
<keyword evidence="5" id="KW-1185">Reference proteome</keyword>
<dbReference type="Proteomes" id="UP001291623">
    <property type="component" value="Unassembled WGS sequence"/>
</dbReference>
<gene>
    <name evidence="4" type="ORF">RND71_035189</name>
</gene>
<dbReference type="InterPro" id="IPR002885">
    <property type="entry name" value="PPR_rpt"/>
</dbReference>
<dbReference type="NCBIfam" id="TIGR00756">
    <property type="entry name" value="PPR"/>
    <property type="match status" value="3"/>
</dbReference>
<comment type="caution">
    <text evidence="4">The sequence shown here is derived from an EMBL/GenBank/DDBJ whole genome shotgun (WGS) entry which is preliminary data.</text>
</comment>
<dbReference type="Gene3D" id="1.25.40.10">
    <property type="entry name" value="Tetratricopeptide repeat domain"/>
    <property type="match status" value="3"/>
</dbReference>
<protein>
    <recommendedName>
        <fullName evidence="6">Pentatricopeptide repeat-containing protein</fullName>
    </recommendedName>
</protein>
<dbReference type="InterPro" id="IPR011990">
    <property type="entry name" value="TPR-like_helical_dom_sf"/>
</dbReference>
<dbReference type="PROSITE" id="PS51375">
    <property type="entry name" value="PPR"/>
    <property type="match status" value="4"/>
</dbReference>
<evidence type="ECO:0000313" key="5">
    <source>
        <dbReference type="Proteomes" id="UP001291623"/>
    </source>
</evidence>
<organism evidence="4 5">
    <name type="scientific">Anisodus tanguticus</name>
    <dbReference type="NCBI Taxonomy" id="243964"/>
    <lineage>
        <taxon>Eukaryota</taxon>
        <taxon>Viridiplantae</taxon>
        <taxon>Streptophyta</taxon>
        <taxon>Embryophyta</taxon>
        <taxon>Tracheophyta</taxon>
        <taxon>Spermatophyta</taxon>
        <taxon>Magnoliopsida</taxon>
        <taxon>eudicotyledons</taxon>
        <taxon>Gunneridae</taxon>
        <taxon>Pentapetalae</taxon>
        <taxon>asterids</taxon>
        <taxon>lamiids</taxon>
        <taxon>Solanales</taxon>
        <taxon>Solanaceae</taxon>
        <taxon>Solanoideae</taxon>
        <taxon>Hyoscyameae</taxon>
        <taxon>Anisodus</taxon>
    </lineage>
</organism>
<keyword evidence="2" id="KW-0677">Repeat</keyword>